<feature type="transmembrane region" description="Helical" evidence="6">
    <location>
        <begin position="168"/>
        <end position="189"/>
    </location>
</feature>
<feature type="transmembrane region" description="Helical" evidence="6">
    <location>
        <begin position="116"/>
        <end position="132"/>
    </location>
</feature>
<evidence type="ECO:0000313" key="8">
    <source>
        <dbReference type="Proteomes" id="UP000019030"/>
    </source>
</evidence>
<sequence length="260" mass="28772">MAMKGLVVVTGLLELMRFRFHLSFITVIAGALLFAEQLSSGLFWQLLQVYLLFNVLLYGGIYCFNDIVDKRADAAHPTKCHRPLPSERVSSTVAVFFAIALIAAAFAISWKVNPKLVPFFAAFLAANIAYSGGFKQLPYVGLSMIALTHTLRFVMGAMVAGVDVGWPFITAFYALLYTISFTIHGLFNVTVAHRKFYPGSLLLLVQGLSGGVMMLAAWGADTVNFSWMMLFSIYLIFVVWAGVPSWRPTLAFIFMAKPQQ</sequence>
<feature type="transmembrane region" description="Helical" evidence="6">
    <location>
        <begin position="49"/>
        <end position="68"/>
    </location>
</feature>
<feature type="transmembrane region" description="Helical" evidence="6">
    <location>
        <begin position="201"/>
        <end position="219"/>
    </location>
</feature>
<evidence type="ECO:0008006" key="9">
    <source>
        <dbReference type="Google" id="ProtNLM"/>
    </source>
</evidence>
<evidence type="ECO:0000256" key="5">
    <source>
        <dbReference type="ARBA" id="ARBA00023136"/>
    </source>
</evidence>
<dbReference type="InterPro" id="IPR000537">
    <property type="entry name" value="UbiA_prenyltransferase"/>
</dbReference>
<feature type="transmembrane region" description="Helical" evidence="6">
    <location>
        <begin position="139"/>
        <end position="162"/>
    </location>
</feature>
<evidence type="ECO:0000256" key="1">
    <source>
        <dbReference type="ARBA" id="ARBA00004141"/>
    </source>
</evidence>
<evidence type="ECO:0000256" key="4">
    <source>
        <dbReference type="ARBA" id="ARBA00022989"/>
    </source>
</evidence>
<dbReference type="OrthoDB" id="9803632at2"/>
<dbReference type="Pfam" id="PF01040">
    <property type="entry name" value="UbiA"/>
    <property type="match status" value="1"/>
</dbReference>
<dbReference type="RefSeq" id="WP_024914060.1">
    <property type="nucleotide sequence ID" value="NZ_JAJC01000035.1"/>
</dbReference>
<dbReference type="GO" id="GO:0016765">
    <property type="term" value="F:transferase activity, transferring alkyl or aryl (other than methyl) groups"/>
    <property type="evidence" value="ECO:0007669"/>
    <property type="project" value="InterPro"/>
</dbReference>
<dbReference type="PATRIC" id="fig|1441930.4.peg.410"/>
<reference evidence="7 8" key="2">
    <citation type="submission" date="2015-03" db="EMBL/GenBank/DDBJ databases">
        <authorList>
            <person name="Chan K.-G."/>
        </authorList>
    </citation>
    <scope>NUCLEOTIDE SEQUENCE [LARGE SCALE GENOMIC DNA]</scope>
    <source>
        <strain evidence="7 8">RB-25</strain>
    </source>
</reference>
<dbReference type="Proteomes" id="UP000019030">
    <property type="component" value="Chromosome"/>
</dbReference>
<dbReference type="eggNOG" id="COG0382">
    <property type="taxonomic scope" value="Bacteria"/>
</dbReference>
<name>W0LFE4_9GAMM</name>
<feature type="transmembrane region" description="Helical" evidence="6">
    <location>
        <begin position="20"/>
        <end position="43"/>
    </location>
</feature>
<keyword evidence="5 6" id="KW-0472">Membrane</keyword>
<comment type="subcellular location">
    <subcellularLocation>
        <location evidence="1">Membrane</location>
        <topology evidence="1">Multi-pass membrane protein</topology>
    </subcellularLocation>
</comment>
<evidence type="ECO:0000313" key="7">
    <source>
        <dbReference type="EMBL" id="AHG22588.1"/>
    </source>
</evidence>
<keyword evidence="8" id="KW-1185">Reference proteome</keyword>
<keyword evidence="4 6" id="KW-1133">Transmembrane helix</keyword>
<gene>
    <name evidence="7" type="ORF">Z042_01985</name>
</gene>
<dbReference type="KEGG" id="sfo:Z042_01985"/>
<organism evidence="7 8">
    <name type="scientific">Chania multitudinisentens RB-25</name>
    <dbReference type="NCBI Taxonomy" id="1441930"/>
    <lineage>
        <taxon>Bacteria</taxon>
        <taxon>Pseudomonadati</taxon>
        <taxon>Pseudomonadota</taxon>
        <taxon>Gammaproteobacteria</taxon>
        <taxon>Enterobacterales</taxon>
        <taxon>Yersiniaceae</taxon>
        <taxon>Chania</taxon>
    </lineage>
</organism>
<dbReference type="InterPro" id="IPR044878">
    <property type="entry name" value="UbiA_sf"/>
</dbReference>
<accession>W0LFE4</accession>
<keyword evidence="3 6" id="KW-0812">Transmembrane</keyword>
<dbReference type="GO" id="GO:0016020">
    <property type="term" value="C:membrane"/>
    <property type="evidence" value="ECO:0007669"/>
    <property type="project" value="UniProtKB-SubCell"/>
</dbReference>
<evidence type="ECO:0000256" key="3">
    <source>
        <dbReference type="ARBA" id="ARBA00022692"/>
    </source>
</evidence>
<proteinExistence type="predicted"/>
<dbReference type="Gene3D" id="1.10.357.140">
    <property type="entry name" value="UbiA prenyltransferase"/>
    <property type="match status" value="1"/>
</dbReference>
<dbReference type="HOGENOM" id="CLU_1069168_0_0_6"/>
<dbReference type="AlphaFoldDB" id="W0LFE4"/>
<keyword evidence="2" id="KW-1003">Cell membrane</keyword>
<feature type="transmembrane region" description="Helical" evidence="6">
    <location>
        <begin position="89"/>
        <end position="110"/>
    </location>
</feature>
<evidence type="ECO:0000256" key="2">
    <source>
        <dbReference type="ARBA" id="ARBA00022475"/>
    </source>
</evidence>
<dbReference type="EMBL" id="CP007044">
    <property type="protein sequence ID" value="AHG22588.1"/>
    <property type="molecule type" value="Genomic_DNA"/>
</dbReference>
<reference evidence="7 8" key="1">
    <citation type="submission" date="2014-01" db="EMBL/GenBank/DDBJ databases">
        <title>Isolation of Serratia multitudinisentens RB-25 from Ex-Landfill site.</title>
        <authorList>
            <person name="Robson E.H.J."/>
        </authorList>
    </citation>
    <scope>NUCLEOTIDE SEQUENCE [LARGE SCALE GENOMIC DNA]</scope>
    <source>
        <strain evidence="7 8">RB-25</strain>
    </source>
</reference>
<dbReference type="STRING" id="1441930.Z042_01985"/>
<protein>
    <recommendedName>
        <fullName evidence="9">Prenyltransferase</fullName>
    </recommendedName>
</protein>
<evidence type="ECO:0000256" key="6">
    <source>
        <dbReference type="SAM" id="Phobius"/>
    </source>
</evidence>